<gene>
    <name evidence="7" type="ORF">I8J32_004405</name>
</gene>
<keyword evidence="4" id="KW-0812">Transmembrane</keyword>
<dbReference type="GO" id="GO:0000155">
    <property type="term" value="F:phosphorelay sensor kinase activity"/>
    <property type="evidence" value="ECO:0007669"/>
    <property type="project" value="InterPro"/>
</dbReference>
<dbReference type="Pfam" id="PF02518">
    <property type="entry name" value="HATPase_c"/>
    <property type="match status" value="1"/>
</dbReference>
<dbReference type="PANTHER" id="PTHR24421:SF59">
    <property type="entry name" value="OXYGEN SENSOR HISTIDINE KINASE NREB"/>
    <property type="match status" value="1"/>
</dbReference>
<reference evidence="7 8" key="1">
    <citation type="submission" date="2021-03" db="EMBL/GenBank/DDBJ databases">
        <title>Lysobacter sp. nov. isolated from soil of gangwondo yeongwol, south Korea.</title>
        <authorList>
            <person name="Kim K.R."/>
            <person name="Kim K.H."/>
            <person name="Jeon C.O."/>
        </authorList>
    </citation>
    <scope>NUCLEOTIDE SEQUENCE [LARGE SCALE GENOMIC DNA]</scope>
    <source>
        <strain evidence="7 8">R19</strain>
    </source>
</reference>
<dbReference type="AlphaFoldDB" id="A0A974Y214"/>
<dbReference type="GO" id="GO:0046983">
    <property type="term" value="F:protein dimerization activity"/>
    <property type="evidence" value="ECO:0007669"/>
    <property type="project" value="InterPro"/>
</dbReference>
<evidence type="ECO:0000313" key="7">
    <source>
        <dbReference type="EMBL" id="QSX79145.1"/>
    </source>
</evidence>
<accession>A0A974Y214</accession>
<dbReference type="GO" id="GO:0016020">
    <property type="term" value="C:membrane"/>
    <property type="evidence" value="ECO:0007669"/>
    <property type="project" value="InterPro"/>
</dbReference>
<dbReference type="KEGG" id="lsf:I8J32_004405"/>
<evidence type="ECO:0000256" key="4">
    <source>
        <dbReference type="SAM" id="Phobius"/>
    </source>
</evidence>
<evidence type="ECO:0000259" key="5">
    <source>
        <dbReference type="Pfam" id="PF02518"/>
    </source>
</evidence>
<feature type="domain" description="Signal transduction histidine kinase subgroup 3 dimerisation and phosphoacceptor" evidence="6">
    <location>
        <begin position="186"/>
        <end position="248"/>
    </location>
</feature>
<dbReference type="InterPro" id="IPR036890">
    <property type="entry name" value="HATPase_C_sf"/>
</dbReference>
<evidence type="ECO:0000259" key="6">
    <source>
        <dbReference type="Pfam" id="PF07730"/>
    </source>
</evidence>
<feature type="transmembrane region" description="Helical" evidence="4">
    <location>
        <begin position="106"/>
        <end position="124"/>
    </location>
</feature>
<dbReference type="Pfam" id="PF07730">
    <property type="entry name" value="HisKA_3"/>
    <property type="match status" value="1"/>
</dbReference>
<dbReference type="RefSeq" id="WP_200614862.1">
    <property type="nucleotide sequence ID" value="NZ_CP071518.1"/>
</dbReference>
<dbReference type="InterPro" id="IPR003594">
    <property type="entry name" value="HATPase_dom"/>
</dbReference>
<organism evidence="7 8">
    <name type="scientific">Agrilutibacter solisilvae</name>
    <dbReference type="NCBI Taxonomy" id="2763317"/>
    <lineage>
        <taxon>Bacteria</taxon>
        <taxon>Pseudomonadati</taxon>
        <taxon>Pseudomonadota</taxon>
        <taxon>Gammaproteobacteria</taxon>
        <taxon>Lysobacterales</taxon>
        <taxon>Lysobacteraceae</taxon>
        <taxon>Agrilutibacter</taxon>
    </lineage>
</organism>
<name>A0A974Y214_9GAMM</name>
<dbReference type="CDD" id="cd16917">
    <property type="entry name" value="HATPase_UhpB-NarQ-NarX-like"/>
    <property type="match status" value="1"/>
</dbReference>
<keyword evidence="3" id="KW-0902">Two-component regulatory system</keyword>
<sequence>MTQRLRNLLEPLNLAAVLTWLAVAVSMRFMSPDRQWLGWTLLVAWLLAFLAQSLMGGGPEQRRNPAYQLLLAFELVVSMVLIWADPRPGTAQVLLVIWTAQMAMQSLRRALVAVLLVDVVYYLLIRDAGYSSPLSVTVINFGFQMFAALCAFYAVSAEQARDRLALVNADLLATRALLADAARDAERLRVARELHDVAGHKLTALTLNLRALAADPAFAQRSELDIAQRMSAELLGDIRNVVQALRDSTGLDLATALRALAAPMPRPSLDLSIAPDVQVSDPAVAEAVLRLVQEALTNSARHGEAQRVRVRLYREGTRLAVRVEDDGQLRGAIREGNGLSGMRERLAAAGGTLALSTTARGALRIDASLPL</sequence>
<keyword evidence="4" id="KW-1133">Transmembrane helix</keyword>
<keyword evidence="1" id="KW-0808">Transferase</keyword>
<dbReference type="Gene3D" id="3.30.565.10">
    <property type="entry name" value="Histidine kinase-like ATPase, C-terminal domain"/>
    <property type="match status" value="1"/>
</dbReference>
<evidence type="ECO:0000256" key="1">
    <source>
        <dbReference type="ARBA" id="ARBA00022679"/>
    </source>
</evidence>
<keyword evidence="2 7" id="KW-0418">Kinase</keyword>
<dbReference type="EMBL" id="CP071518">
    <property type="protein sequence ID" value="QSX79145.1"/>
    <property type="molecule type" value="Genomic_DNA"/>
</dbReference>
<feature type="transmembrane region" description="Helical" evidence="4">
    <location>
        <begin position="36"/>
        <end position="55"/>
    </location>
</feature>
<evidence type="ECO:0000256" key="2">
    <source>
        <dbReference type="ARBA" id="ARBA00022777"/>
    </source>
</evidence>
<keyword evidence="8" id="KW-1185">Reference proteome</keyword>
<dbReference type="InterPro" id="IPR011712">
    <property type="entry name" value="Sig_transdc_His_kin_sub3_dim/P"/>
</dbReference>
<feature type="domain" description="Histidine kinase/HSP90-like ATPase" evidence="5">
    <location>
        <begin position="286"/>
        <end position="362"/>
    </location>
</feature>
<evidence type="ECO:0000256" key="3">
    <source>
        <dbReference type="ARBA" id="ARBA00023012"/>
    </source>
</evidence>
<keyword evidence="4" id="KW-0472">Membrane</keyword>
<feature type="transmembrane region" description="Helical" evidence="4">
    <location>
        <begin position="12"/>
        <end position="30"/>
    </location>
</feature>
<dbReference type="PANTHER" id="PTHR24421">
    <property type="entry name" value="NITRATE/NITRITE SENSOR PROTEIN NARX-RELATED"/>
    <property type="match status" value="1"/>
</dbReference>
<feature type="transmembrane region" description="Helical" evidence="4">
    <location>
        <begin position="136"/>
        <end position="155"/>
    </location>
</feature>
<evidence type="ECO:0000313" key="8">
    <source>
        <dbReference type="Proteomes" id="UP000639274"/>
    </source>
</evidence>
<dbReference type="SUPFAM" id="SSF55874">
    <property type="entry name" value="ATPase domain of HSP90 chaperone/DNA topoisomerase II/histidine kinase"/>
    <property type="match status" value="1"/>
</dbReference>
<dbReference type="Proteomes" id="UP000639274">
    <property type="component" value="Chromosome"/>
</dbReference>
<dbReference type="Gene3D" id="1.20.5.1930">
    <property type="match status" value="1"/>
</dbReference>
<proteinExistence type="predicted"/>
<dbReference type="InterPro" id="IPR050482">
    <property type="entry name" value="Sensor_HK_TwoCompSys"/>
</dbReference>
<protein>
    <submittedName>
        <fullName evidence="7">Sensor histidine kinase</fullName>
    </submittedName>
</protein>